<accession>A0ACC4E3I7</accession>
<name>A0ACC4E3I7_PURLI</name>
<sequence length="326" mass="35140">MAPFFQSLSQAAVVALALISNAQAAPPAADARLDSRAGKVPLRLMPLGASITAGLHSSTGNGYRKDLRELLVKDGYPINMVGSRKSGTMKDNDNEGWSGFRIDQVEGKARASVPGIKPNLFCVNAGTNDCAQNSDIAGAGKRMGDMLEYLWSASPGSTVVLSTLLINLNTTREACGVRVNEQIKKLADDKAAAGKRIVFVDMHAADGPQRGHGRRHAPGRRRVRQDGQDLAPRHPRGRQEGFLARAAEDHLGVRGGSRRRMSPLWRRARGLHDGSGRRDTHRDGRRRARICRGRITTPPSFAGMGAGAAVLVAFGMGTALTWRHLF</sequence>
<keyword evidence="2" id="KW-1185">Reference proteome</keyword>
<organism evidence="1 2">
    <name type="scientific">Purpureocillium lilacinum</name>
    <name type="common">Paecilomyces lilacinus</name>
    <dbReference type="NCBI Taxonomy" id="33203"/>
    <lineage>
        <taxon>Eukaryota</taxon>
        <taxon>Fungi</taxon>
        <taxon>Dikarya</taxon>
        <taxon>Ascomycota</taxon>
        <taxon>Pezizomycotina</taxon>
        <taxon>Sordariomycetes</taxon>
        <taxon>Hypocreomycetidae</taxon>
        <taxon>Hypocreales</taxon>
        <taxon>Ophiocordycipitaceae</taxon>
        <taxon>Purpureocillium</taxon>
    </lineage>
</organism>
<proteinExistence type="predicted"/>
<dbReference type="Proteomes" id="UP001638806">
    <property type="component" value="Unassembled WGS sequence"/>
</dbReference>
<evidence type="ECO:0000313" key="1">
    <source>
        <dbReference type="EMBL" id="KAL3962195.1"/>
    </source>
</evidence>
<gene>
    <name evidence="1" type="ORF">ACCO45_003718</name>
</gene>
<evidence type="ECO:0000313" key="2">
    <source>
        <dbReference type="Proteomes" id="UP001638806"/>
    </source>
</evidence>
<reference evidence="1" key="1">
    <citation type="submission" date="2024-12" db="EMBL/GenBank/DDBJ databases">
        <title>Comparative genomics and development of molecular markers within Purpureocillium lilacinum and among Purpureocillium species.</title>
        <authorList>
            <person name="Yeh Z.-Y."/>
            <person name="Ni N.-T."/>
            <person name="Lo P.-H."/>
            <person name="Mushyakhwo K."/>
            <person name="Lin C.-F."/>
            <person name="Nai Y.-S."/>
        </authorList>
    </citation>
    <scope>NUCLEOTIDE SEQUENCE</scope>
    <source>
        <strain evidence="1">NCHU-NPUST-175</strain>
    </source>
</reference>
<comment type="caution">
    <text evidence="1">The sequence shown here is derived from an EMBL/GenBank/DDBJ whole genome shotgun (WGS) entry which is preliminary data.</text>
</comment>
<dbReference type="EMBL" id="JBGNUJ010000003">
    <property type="protein sequence ID" value="KAL3962195.1"/>
    <property type="molecule type" value="Genomic_DNA"/>
</dbReference>
<protein>
    <submittedName>
        <fullName evidence="1">Uncharacterized protein</fullName>
    </submittedName>
</protein>